<feature type="non-terminal residue" evidence="2">
    <location>
        <position position="1"/>
    </location>
</feature>
<sequence length="141" mass="15450">TLATSTHRRSPRCRRLPRRRPTGPGRTLHALSRCGRCGQAAGQARGERRRRDHAASSAAPAVRHAVHAQPARDDQHRPDRRKAEEARRRGGADARAPARRHVEAAARRAPAAGQDCGEQQHGPAVIPVPEAFFRAVKIVRA</sequence>
<evidence type="ECO:0000313" key="2">
    <source>
        <dbReference type="EMBL" id="KOO23291.1"/>
    </source>
</evidence>
<feature type="non-terminal residue" evidence="2">
    <location>
        <position position="141"/>
    </location>
</feature>
<comment type="caution">
    <text evidence="2">The sequence shown here is derived from an EMBL/GenBank/DDBJ whole genome shotgun (WGS) entry which is preliminary data.</text>
</comment>
<evidence type="ECO:0000256" key="1">
    <source>
        <dbReference type="SAM" id="MobiDB-lite"/>
    </source>
</evidence>
<feature type="compositionally biased region" description="Basic and acidic residues" evidence="1">
    <location>
        <begin position="70"/>
        <end position="92"/>
    </location>
</feature>
<keyword evidence="3" id="KW-1185">Reference proteome</keyword>
<dbReference type="EMBL" id="JWZX01003205">
    <property type="protein sequence ID" value="KOO23291.1"/>
    <property type="molecule type" value="Genomic_DNA"/>
</dbReference>
<feature type="compositionally biased region" description="Low complexity" evidence="1">
    <location>
        <begin position="55"/>
        <end position="69"/>
    </location>
</feature>
<protein>
    <submittedName>
        <fullName evidence="2">Uncharacterized protein</fullName>
    </submittedName>
</protein>
<feature type="region of interest" description="Disordered" evidence="1">
    <location>
        <begin position="1"/>
        <end position="122"/>
    </location>
</feature>
<accession>A0A0M0J9P2</accession>
<name>A0A0M0J9P2_9EUKA</name>
<gene>
    <name evidence="2" type="ORF">Ctob_000606</name>
</gene>
<organism evidence="2 3">
    <name type="scientific">Chrysochromulina tobinii</name>
    <dbReference type="NCBI Taxonomy" id="1460289"/>
    <lineage>
        <taxon>Eukaryota</taxon>
        <taxon>Haptista</taxon>
        <taxon>Haptophyta</taxon>
        <taxon>Prymnesiophyceae</taxon>
        <taxon>Prymnesiales</taxon>
        <taxon>Chrysochromulinaceae</taxon>
        <taxon>Chrysochromulina</taxon>
    </lineage>
</organism>
<proteinExistence type="predicted"/>
<dbReference type="Proteomes" id="UP000037460">
    <property type="component" value="Unassembled WGS sequence"/>
</dbReference>
<feature type="compositionally biased region" description="Low complexity" evidence="1">
    <location>
        <begin position="22"/>
        <end position="44"/>
    </location>
</feature>
<feature type="compositionally biased region" description="Basic residues" evidence="1">
    <location>
        <begin position="1"/>
        <end position="21"/>
    </location>
</feature>
<evidence type="ECO:0000313" key="3">
    <source>
        <dbReference type="Proteomes" id="UP000037460"/>
    </source>
</evidence>
<dbReference type="AlphaFoldDB" id="A0A0M0J9P2"/>
<reference evidence="3" key="1">
    <citation type="journal article" date="2015" name="PLoS Genet.">
        <title>Genome Sequence and Transcriptome Analyses of Chrysochromulina tobin: Metabolic Tools for Enhanced Algal Fitness in the Prominent Order Prymnesiales (Haptophyceae).</title>
        <authorList>
            <person name="Hovde B.T."/>
            <person name="Deodato C.R."/>
            <person name="Hunsperger H.M."/>
            <person name="Ryken S.A."/>
            <person name="Yost W."/>
            <person name="Jha R.K."/>
            <person name="Patterson J."/>
            <person name="Monnat R.J. Jr."/>
            <person name="Barlow S.B."/>
            <person name="Starkenburg S.R."/>
            <person name="Cattolico R.A."/>
        </authorList>
    </citation>
    <scope>NUCLEOTIDE SEQUENCE</scope>
    <source>
        <strain evidence="3">CCMP291</strain>
    </source>
</reference>